<evidence type="ECO:0000313" key="3">
    <source>
        <dbReference type="Proteomes" id="UP000717696"/>
    </source>
</evidence>
<organism evidence="2 3">
    <name type="scientific">Dactylonectria estremocensis</name>
    <dbReference type="NCBI Taxonomy" id="1079267"/>
    <lineage>
        <taxon>Eukaryota</taxon>
        <taxon>Fungi</taxon>
        <taxon>Dikarya</taxon>
        <taxon>Ascomycota</taxon>
        <taxon>Pezizomycotina</taxon>
        <taxon>Sordariomycetes</taxon>
        <taxon>Hypocreomycetidae</taxon>
        <taxon>Hypocreales</taxon>
        <taxon>Nectriaceae</taxon>
        <taxon>Dactylonectria</taxon>
    </lineage>
</organism>
<dbReference type="EMBL" id="JAGMUU010000003">
    <property type="protein sequence ID" value="KAH7157281.1"/>
    <property type="molecule type" value="Genomic_DNA"/>
</dbReference>
<dbReference type="Proteomes" id="UP000717696">
    <property type="component" value="Unassembled WGS sequence"/>
</dbReference>
<dbReference type="PANTHER" id="PTHR41773:SF1">
    <property type="entry name" value="RELA_SPOT DOMAIN-CONTAINING PROTEIN"/>
    <property type="match status" value="1"/>
</dbReference>
<accession>A0A9P9FBC4</accession>
<proteinExistence type="predicted"/>
<gene>
    <name evidence="2" type="ORF">B0J13DRAFT_541462</name>
</gene>
<dbReference type="OrthoDB" id="4719016at2759"/>
<evidence type="ECO:0000313" key="2">
    <source>
        <dbReference type="EMBL" id="KAH7157281.1"/>
    </source>
</evidence>
<dbReference type="Gene3D" id="3.30.460.10">
    <property type="entry name" value="Beta Polymerase, domain 2"/>
    <property type="match status" value="1"/>
</dbReference>
<reference evidence="2" key="1">
    <citation type="journal article" date="2021" name="Nat. Commun.">
        <title>Genetic determinants of endophytism in the Arabidopsis root mycobiome.</title>
        <authorList>
            <person name="Mesny F."/>
            <person name="Miyauchi S."/>
            <person name="Thiergart T."/>
            <person name="Pickel B."/>
            <person name="Atanasova L."/>
            <person name="Karlsson M."/>
            <person name="Huettel B."/>
            <person name="Barry K.W."/>
            <person name="Haridas S."/>
            <person name="Chen C."/>
            <person name="Bauer D."/>
            <person name="Andreopoulos W."/>
            <person name="Pangilinan J."/>
            <person name="LaButti K."/>
            <person name="Riley R."/>
            <person name="Lipzen A."/>
            <person name="Clum A."/>
            <person name="Drula E."/>
            <person name="Henrissat B."/>
            <person name="Kohler A."/>
            <person name="Grigoriev I.V."/>
            <person name="Martin F.M."/>
            <person name="Hacquard S."/>
        </authorList>
    </citation>
    <scope>NUCLEOTIDE SEQUENCE</scope>
    <source>
        <strain evidence="2">MPI-CAGE-AT-0021</strain>
    </source>
</reference>
<name>A0A9P9FBC4_9HYPO</name>
<comment type="caution">
    <text evidence="2">The sequence shown here is derived from an EMBL/GenBank/DDBJ whole genome shotgun (WGS) entry which is preliminary data.</text>
</comment>
<feature type="compositionally biased region" description="Polar residues" evidence="1">
    <location>
        <begin position="1"/>
        <end position="10"/>
    </location>
</feature>
<feature type="region of interest" description="Disordered" evidence="1">
    <location>
        <begin position="1"/>
        <end position="24"/>
    </location>
</feature>
<dbReference type="InterPro" id="IPR043519">
    <property type="entry name" value="NT_sf"/>
</dbReference>
<sequence length="234" mass="26224">MKFSQRNDVSASKGYFGSSKSKVASPNRFASKIVAEGGYIPVLKFNRDPELSKISNLKPSKYGVTPSLSNDYPATSNTKEYSSLRTSENFLPHMNEAHQVASLNGISPTLKGNPIEDFMVEYQKGFHIYNDIAKEAEHICHRVFKGRSIPAIISSRAKDPDRLKDKVVEPNKTEHYQSVAAIETDIVDLSGVCGALYFPSHADRAVEIIQSLFQCKNIKDYQRRPKPRRQTNPS</sequence>
<evidence type="ECO:0000256" key="1">
    <source>
        <dbReference type="SAM" id="MobiDB-lite"/>
    </source>
</evidence>
<keyword evidence="3" id="KW-1185">Reference proteome</keyword>
<dbReference type="AlphaFoldDB" id="A0A9P9FBC4"/>
<dbReference type="SUPFAM" id="SSF81301">
    <property type="entry name" value="Nucleotidyltransferase"/>
    <property type="match status" value="1"/>
</dbReference>
<dbReference type="PANTHER" id="PTHR41773">
    <property type="entry name" value="GTP PYROPHOSPHATASE-RELATED"/>
    <property type="match status" value="1"/>
</dbReference>
<protein>
    <submittedName>
        <fullName evidence="2">Uncharacterized protein</fullName>
    </submittedName>
</protein>